<organism evidence="2 3">
    <name type="scientific">Portunus trituberculatus</name>
    <name type="common">Swimming crab</name>
    <name type="synonym">Neptunus trituberculatus</name>
    <dbReference type="NCBI Taxonomy" id="210409"/>
    <lineage>
        <taxon>Eukaryota</taxon>
        <taxon>Metazoa</taxon>
        <taxon>Ecdysozoa</taxon>
        <taxon>Arthropoda</taxon>
        <taxon>Crustacea</taxon>
        <taxon>Multicrustacea</taxon>
        <taxon>Malacostraca</taxon>
        <taxon>Eumalacostraca</taxon>
        <taxon>Eucarida</taxon>
        <taxon>Decapoda</taxon>
        <taxon>Pleocyemata</taxon>
        <taxon>Brachyura</taxon>
        <taxon>Eubrachyura</taxon>
        <taxon>Portunoidea</taxon>
        <taxon>Portunidae</taxon>
        <taxon>Portuninae</taxon>
        <taxon>Portunus</taxon>
    </lineage>
</organism>
<keyword evidence="1" id="KW-0472">Membrane</keyword>
<name>A0A5B7E9L8_PORTR</name>
<sequence length="115" mass="13000">MDRKTGSACLCGALRRAADEMTLTSQAVRQVPVVLLRLLVVVLVRETAHPRYDSTENLLPHYDFIIGTSTRMFWSECSRISIRVTKQFMTQYSAHILLIVMCLKSVTTLGVTLRV</sequence>
<comment type="caution">
    <text evidence="2">The sequence shown here is derived from an EMBL/GenBank/DDBJ whole genome shotgun (WGS) entry which is preliminary data.</text>
</comment>
<keyword evidence="3" id="KW-1185">Reference proteome</keyword>
<feature type="transmembrane region" description="Helical" evidence="1">
    <location>
        <begin position="92"/>
        <end position="113"/>
    </location>
</feature>
<gene>
    <name evidence="2" type="ORF">E2C01_022854</name>
</gene>
<evidence type="ECO:0000256" key="1">
    <source>
        <dbReference type="SAM" id="Phobius"/>
    </source>
</evidence>
<evidence type="ECO:0000313" key="2">
    <source>
        <dbReference type="EMBL" id="MPC29613.1"/>
    </source>
</evidence>
<proteinExistence type="predicted"/>
<reference evidence="2 3" key="1">
    <citation type="submission" date="2019-05" db="EMBL/GenBank/DDBJ databases">
        <title>Another draft genome of Portunus trituberculatus and its Hox gene families provides insights of decapod evolution.</title>
        <authorList>
            <person name="Jeong J.-H."/>
            <person name="Song I."/>
            <person name="Kim S."/>
            <person name="Choi T."/>
            <person name="Kim D."/>
            <person name="Ryu S."/>
            <person name="Kim W."/>
        </authorList>
    </citation>
    <scope>NUCLEOTIDE SEQUENCE [LARGE SCALE GENOMIC DNA]</scope>
    <source>
        <tissue evidence="2">Muscle</tissue>
    </source>
</reference>
<keyword evidence="1" id="KW-1133">Transmembrane helix</keyword>
<dbReference type="EMBL" id="VSRR010002102">
    <property type="protein sequence ID" value="MPC29613.1"/>
    <property type="molecule type" value="Genomic_DNA"/>
</dbReference>
<keyword evidence="1" id="KW-0812">Transmembrane</keyword>
<evidence type="ECO:0000313" key="3">
    <source>
        <dbReference type="Proteomes" id="UP000324222"/>
    </source>
</evidence>
<protein>
    <submittedName>
        <fullName evidence="2">Uncharacterized protein</fullName>
    </submittedName>
</protein>
<dbReference type="AlphaFoldDB" id="A0A5B7E9L8"/>
<accession>A0A5B7E9L8</accession>
<dbReference type="Proteomes" id="UP000324222">
    <property type="component" value="Unassembled WGS sequence"/>
</dbReference>